<comment type="similarity">
    <text evidence="1">Belongs to the acylphosphatase family.</text>
</comment>
<feature type="domain" description="YrdC-like" evidence="9">
    <location>
        <begin position="280"/>
        <end position="495"/>
    </location>
</feature>
<dbReference type="PROSITE" id="PS00150">
    <property type="entry name" value="ACYLPHOSPHATASE_1"/>
    <property type="match status" value="1"/>
</dbReference>
<accession>X8IPN9</accession>
<dbReference type="EC" id="3.6.1.7" evidence="3"/>
<sequence length="883" mass="95785">MITKLIRLYGIVQGVGFRPFVNRLADRYQISGSVCNKGSYVEIAASATVDVIDEFIHALEAEAPERSAIVKVKVKTLEPENGAPAPELITGQRGAAKNNNAGSGFKILESKHEEGQIFVSPDIAICPDCARELYNPDDRRYLHPFINCTQCGPRLTILDSMPYDRDKTSMADFPMCEDCNHEYTDMNSRRYHAQPVCCNDCGPELYTLGGVAEVGAVSPHTVECDAAQADSRIEQGAESEAVTDSPCTGEYGAAQADAHIKQGAESEAGIYRPRAKEYGTAALLRTRAVIRSGGIAAIKGIGGFHLCCDAANEAAVRRLRQLKARPMKPFAVMMRDPDVVARECEPEAEMMTLLTGPQKPIILIPKKSERLSSGIELQKHDISVTDNEEQSVQGTRVAASVAPHNPNLGVMLPYTPVHMLLFDYPGDEPISDVLVMTSGNPSGAPICMNDEEASGYLAPMCDIILSNSREIRIRADDTVMAFYDHRPYMIRRSRGYSPLPIVAKEESNHAVLGIGGELKNAFCLSAKGLYYPSPYIGDMADMRSVRALDAAVRRMERLFEIKPEMIVSDMHPGYNTSEMAKVIAEREGVPVMEVQHHHAHMVACMAENEYEGTALGVTFDGTGYGPDGTIWGGEFLLGDANSFERVGNITPFMHAGGDIASREGWRIAYSIISTALGSEPAGRIAATLGLGDAQGRRSIDFMLGNNVNTVKSTSAGRLFDAVSAVLGIKASGTFEGEASMALQFAAERAEAQGISLAPYAGRLINIDQDRFELCTDTLLMELAARRLSGQDIDQLAYFFHKALADMIVMSCCYQRTRTATDVVALSGGVFQNLLLLRLVDEGLRREGFRVLKHSMVPTNDGGIALGQAAAGIAALENQSQSEL</sequence>
<evidence type="ECO:0000256" key="7">
    <source>
        <dbReference type="PROSITE-ProRule" id="PRU00520"/>
    </source>
</evidence>
<dbReference type="PROSITE" id="PS51160">
    <property type="entry name" value="ACYLPHOSPHATASE_3"/>
    <property type="match status" value="1"/>
</dbReference>
<dbReference type="Gene3D" id="3.90.870.40">
    <property type="match status" value="1"/>
</dbReference>
<dbReference type="PANTHER" id="PTHR42959:SF1">
    <property type="entry name" value="CARBAMOYLTRANSFERASE HYPF"/>
    <property type="match status" value="1"/>
</dbReference>
<dbReference type="Gene3D" id="3.90.870.50">
    <property type="match status" value="1"/>
</dbReference>
<dbReference type="GO" id="GO:0016743">
    <property type="term" value="F:carboxyl- or carbamoyltransferase activity"/>
    <property type="evidence" value="ECO:0007669"/>
    <property type="project" value="TreeGrafter"/>
</dbReference>
<reference evidence="10 11" key="1">
    <citation type="submission" date="2014-01" db="EMBL/GenBank/DDBJ databases">
        <authorList>
            <person name="Durkin A.S."/>
            <person name="McCorrison J."/>
            <person name="Torralba M."/>
            <person name="Gillis M."/>
            <person name="Haft D.H."/>
            <person name="Methe B."/>
            <person name="Sutton G."/>
            <person name="Nelson K.E."/>
        </authorList>
    </citation>
    <scope>NUCLEOTIDE SEQUENCE [LARGE SCALE GENOMIC DNA]</scope>
    <source>
        <strain evidence="10 11">ATCC 33093</strain>
    </source>
</reference>
<dbReference type="PATRIC" id="fig|1401079.3.peg.1513"/>
<evidence type="ECO:0000259" key="8">
    <source>
        <dbReference type="PROSITE" id="PS51160"/>
    </source>
</evidence>
<dbReference type="GO" id="GO:0003725">
    <property type="term" value="F:double-stranded RNA binding"/>
    <property type="evidence" value="ECO:0007669"/>
    <property type="project" value="InterPro"/>
</dbReference>
<evidence type="ECO:0000256" key="2">
    <source>
        <dbReference type="ARBA" id="ARBA00008097"/>
    </source>
</evidence>
<dbReference type="GO" id="GO:0008270">
    <property type="term" value="F:zinc ion binding"/>
    <property type="evidence" value="ECO:0007669"/>
    <property type="project" value="InterPro"/>
</dbReference>
<dbReference type="InterPro" id="IPR006070">
    <property type="entry name" value="Sua5-like_dom"/>
</dbReference>
<evidence type="ECO:0000313" key="10">
    <source>
        <dbReference type="EMBL" id="EUC51582.1"/>
    </source>
</evidence>
<dbReference type="GO" id="GO:0051604">
    <property type="term" value="P:protein maturation"/>
    <property type="evidence" value="ECO:0007669"/>
    <property type="project" value="TreeGrafter"/>
</dbReference>
<evidence type="ECO:0000256" key="3">
    <source>
        <dbReference type="ARBA" id="ARBA00012150"/>
    </source>
</evidence>
<dbReference type="Gene3D" id="3.30.420.360">
    <property type="match status" value="1"/>
</dbReference>
<dbReference type="RefSeq" id="WP_009643644.1">
    <property type="nucleotide sequence ID" value="NZ_JALU01000027.1"/>
</dbReference>
<dbReference type="InterPro" id="IPR041440">
    <property type="entry name" value="HypF_C"/>
</dbReference>
<dbReference type="InterPro" id="IPR055128">
    <property type="entry name" value="HypF_C_2"/>
</dbReference>
<dbReference type="Pfam" id="PF07503">
    <property type="entry name" value="zf-HYPF"/>
    <property type="match status" value="2"/>
</dbReference>
<dbReference type="Proteomes" id="UP000022645">
    <property type="component" value="Unassembled WGS sequence"/>
</dbReference>
<dbReference type="GO" id="GO:0003998">
    <property type="term" value="F:acylphosphatase activity"/>
    <property type="evidence" value="ECO:0007669"/>
    <property type="project" value="UniProtKB-EC"/>
</dbReference>
<evidence type="ECO:0000256" key="1">
    <source>
        <dbReference type="ARBA" id="ARBA00005614"/>
    </source>
</evidence>
<dbReference type="AlphaFoldDB" id="X8IPN9"/>
<dbReference type="InterPro" id="IPR017945">
    <property type="entry name" value="DHBP_synth_RibB-like_a/b_dom"/>
</dbReference>
<name>X8IPN9_9FIRM</name>
<evidence type="ECO:0000256" key="4">
    <source>
        <dbReference type="ARBA" id="ARBA00015991"/>
    </source>
</evidence>
<dbReference type="InterPro" id="IPR051060">
    <property type="entry name" value="Carbamoyltrans_HypF-like"/>
</dbReference>
<dbReference type="PANTHER" id="PTHR42959">
    <property type="entry name" value="CARBAMOYLTRANSFERASE"/>
    <property type="match status" value="1"/>
</dbReference>
<protein>
    <recommendedName>
        <fullName evidence="4">Acylphosphatase</fullName>
        <ecNumber evidence="3">3.6.1.7</ecNumber>
    </recommendedName>
    <alternativeName>
        <fullName evidence="5">Acylphosphate phosphohydrolase</fullName>
    </alternativeName>
</protein>
<comment type="similarity">
    <text evidence="2">Belongs to the carbamoyltransferase HypF family.</text>
</comment>
<proteinExistence type="inferred from homology"/>
<evidence type="ECO:0000256" key="5">
    <source>
        <dbReference type="ARBA" id="ARBA00032904"/>
    </source>
</evidence>
<dbReference type="Pfam" id="PF17788">
    <property type="entry name" value="HypF_C"/>
    <property type="match status" value="1"/>
</dbReference>
<comment type="catalytic activity">
    <reaction evidence="6">
        <text>an acyl phosphate + H2O = a carboxylate + phosphate + H(+)</text>
        <dbReference type="Rhea" id="RHEA:14965"/>
        <dbReference type="ChEBI" id="CHEBI:15377"/>
        <dbReference type="ChEBI" id="CHEBI:15378"/>
        <dbReference type="ChEBI" id="CHEBI:29067"/>
        <dbReference type="ChEBI" id="CHEBI:43474"/>
        <dbReference type="ChEBI" id="CHEBI:59918"/>
        <dbReference type="EC" id="3.6.1.7"/>
    </reaction>
</comment>
<dbReference type="Pfam" id="PF00708">
    <property type="entry name" value="Acylphosphatase"/>
    <property type="match status" value="1"/>
</dbReference>
<evidence type="ECO:0000256" key="6">
    <source>
        <dbReference type="ARBA" id="ARBA00047645"/>
    </source>
</evidence>
<evidence type="ECO:0000313" key="11">
    <source>
        <dbReference type="Proteomes" id="UP000022645"/>
    </source>
</evidence>
<dbReference type="InterPro" id="IPR036046">
    <property type="entry name" value="Acylphosphatase-like_dom_sf"/>
</dbReference>
<feature type="domain" description="Acylphosphatase-like" evidence="8">
    <location>
        <begin position="3"/>
        <end position="109"/>
    </location>
</feature>
<dbReference type="InterPro" id="IPR017968">
    <property type="entry name" value="Acylphosphatase_CS"/>
</dbReference>
<dbReference type="SUPFAM" id="SSF54975">
    <property type="entry name" value="Acylphosphatase/BLUF domain-like"/>
    <property type="match status" value="1"/>
</dbReference>
<dbReference type="PROSITE" id="PS51163">
    <property type="entry name" value="YRDC"/>
    <property type="match status" value="1"/>
</dbReference>
<dbReference type="SUPFAM" id="SSF55821">
    <property type="entry name" value="YrdC/RibB"/>
    <property type="match status" value="1"/>
</dbReference>
<comment type="caution">
    <text evidence="7">Lacks conserved residue(s) required for the propagation of feature annotation.</text>
</comment>
<dbReference type="Gene3D" id="3.30.110.120">
    <property type="match status" value="1"/>
</dbReference>
<dbReference type="Gene3D" id="3.30.420.40">
    <property type="match status" value="1"/>
</dbReference>
<gene>
    <name evidence="10" type="ORF">HMPREF0581_1014</name>
</gene>
<comment type="caution">
    <text evidence="10">The sequence shown here is derived from an EMBL/GenBank/DDBJ whole genome shotgun (WGS) entry which is preliminary data.</text>
</comment>
<dbReference type="Pfam" id="PF01300">
    <property type="entry name" value="Sua5_yciO_yrdC"/>
    <property type="match status" value="1"/>
</dbReference>
<dbReference type="InterPro" id="IPR001792">
    <property type="entry name" value="Acylphosphatase-like_dom"/>
</dbReference>
<dbReference type="Pfam" id="PF22521">
    <property type="entry name" value="HypF_C_2"/>
    <property type="match status" value="1"/>
</dbReference>
<organism evidence="10 11">
    <name type="scientific">Mogibacterium timidum ATCC 33093</name>
    <dbReference type="NCBI Taxonomy" id="1401079"/>
    <lineage>
        <taxon>Bacteria</taxon>
        <taxon>Bacillati</taxon>
        <taxon>Bacillota</taxon>
        <taxon>Clostridia</taxon>
        <taxon>Peptostreptococcales</taxon>
        <taxon>Anaerovoracaceae</taxon>
        <taxon>Mogibacterium</taxon>
    </lineage>
</organism>
<evidence type="ECO:0000259" key="9">
    <source>
        <dbReference type="PROSITE" id="PS51163"/>
    </source>
</evidence>
<dbReference type="InterPro" id="IPR011125">
    <property type="entry name" value="Znf_HypF"/>
</dbReference>
<dbReference type="EMBL" id="JALU01000027">
    <property type="protein sequence ID" value="EUC51582.1"/>
    <property type="molecule type" value="Genomic_DNA"/>
</dbReference>